<evidence type="ECO:0000313" key="1">
    <source>
        <dbReference type="EMBL" id="KAB1180347.1"/>
    </source>
</evidence>
<reference evidence="1 2" key="1">
    <citation type="submission" date="2019-09" db="EMBL/GenBank/DDBJ databases">
        <title>Photobacterium damselae subsp. damselae CDC-2227-81, a human clinical isolate.</title>
        <authorList>
            <person name="Osorio C.R."/>
        </authorList>
    </citation>
    <scope>NUCLEOTIDE SEQUENCE [LARGE SCALE GENOMIC DNA]</scope>
    <source>
        <strain evidence="1 2">CDC-2227-81</strain>
    </source>
</reference>
<organism evidence="1 2">
    <name type="scientific">Photobacterium damselae subsp. damselae</name>
    <name type="common">Listonella damsela</name>
    <dbReference type="NCBI Taxonomy" id="85581"/>
    <lineage>
        <taxon>Bacteria</taxon>
        <taxon>Pseudomonadati</taxon>
        <taxon>Pseudomonadota</taxon>
        <taxon>Gammaproteobacteria</taxon>
        <taxon>Vibrionales</taxon>
        <taxon>Vibrionaceae</taxon>
        <taxon>Photobacterium</taxon>
    </lineage>
</organism>
<gene>
    <name evidence="1" type="ORF">F6450_11375</name>
</gene>
<protein>
    <submittedName>
        <fullName evidence="1">Uncharacterized protein</fullName>
    </submittedName>
</protein>
<dbReference type="AlphaFoldDB" id="A0AAD3WXJ5"/>
<name>A0AAD3WXJ5_PHODD</name>
<proteinExistence type="predicted"/>
<dbReference type="EMBL" id="VZUQ01000064">
    <property type="protein sequence ID" value="KAB1180347.1"/>
    <property type="molecule type" value="Genomic_DNA"/>
</dbReference>
<comment type="caution">
    <text evidence="1">The sequence shown here is derived from an EMBL/GenBank/DDBJ whole genome shotgun (WGS) entry which is preliminary data.</text>
</comment>
<dbReference type="RefSeq" id="WP_106339242.1">
    <property type="nucleotide sequence ID" value="NZ_PVXI01000052.1"/>
</dbReference>
<sequence>MKAEGSDRSDPRGTNWEYQQACQEKSDKYKAEHELELKYATLLSNLLTFRLCLPDLQSEALDECLQAMDSLLEPKKKHLDLKPYDSEKYSALYREYKKDEEHYFTALIEHTKQAIALYVEHGNASTLNFPALSINEHGAIILVEKVLTAHSVRYKTKKHIITQPLCPQYSAAVDCLKGLITKHGDGECPCYSICRDEFTGHFFVIETNKLFTKS</sequence>
<evidence type="ECO:0000313" key="2">
    <source>
        <dbReference type="Proteomes" id="UP000480943"/>
    </source>
</evidence>
<dbReference type="Proteomes" id="UP000480943">
    <property type="component" value="Unassembled WGS sequence"/>
</dbReference>
<accession>A0AAD3WXJ5</accession>